<gene>
    <name evidence="3" type="ORF">GJ700_18100</name>
</gene>
<protein>
    <submittedName>
        <fullName evidence="3">Uncharacterized protein</fullName>
    </submittedName>
</protein>
<proteinExistence type="predicted"/>
<evidence type="ECO:0000256" key="1">
    <source>
        <dbReference type="SAM" id="MobiDB-lite"/>
    </source>
</evidence>
<evidence type="ECO:0000256" key="2">
    <source>
        <dbReference type="SAM" id="Phobius"/>
    </source>
</evidence>
<organism evidence="3 4">
    <name type="scientific">Pseudoduganella rivuli</name>
    <dbReference type="NCBI Taxonomy" id="2666085"/>
    <lineage>
        <taxon>Bacteria</taxon>
        <taxon>Pseudomonadati</taxon>
        <taxon>Pseudomonadota</taxon>
        <taxon>Betaproteobacteria</taxon>
        <taxon>Burkholderiales</taxon>
        <taxon>Oxalobacteraceae</taxon>
        <taxon>Telluria group</taxon>
        <taxon>Pseudoduganella</taxon>
    </lineage>
</organism>
<dbReference type="RefSeq" id="WP_154376395.1">
    <property type="nucleotide sequence ID" value="NZ_WKJJ01000011.1"/>
</dbReference>
<evidence type="ECO:0000313" key="3">
    <source>
        <dbReference type="EMBL" id="MRV73627.1"/>
    </source>
</evidence>
<name>A0A7X2IPY4_9BURK</name>
<keyword evidence="2" id="KW-0812">Transmembrane</keyword>
<sequence>MKTEPYRSRSLAPGLVISLLIHAGLVVLLVNQKATPPHAQPARWLTVSLLPTPVPKVAPEPVPQPVASRVRPPEQPARSAAIAKAAPTRRRPHKPDEQRESTAITMIPAAPRAPADPPDPFAAPGKPEGTFDTTAALKSARKLAVAKAGKDDPAVAQLRDKPINELASENELGKDIKRGARPGCLMSNAGLGILAPLAIAAQVLTDKKDHGCKW</sequence>
<dbReference type="EMBL" id="WKJJ01000011">
    <property type="protein sequence ID" value="MRV73627.1"/>
    <property type="molecule type" value="Genomic_DNA"/>
</dbReference>
<dbReference type="AlphaFoldDB" id="A0A7X2IPY4"/>
<evidence type="ECO:0000313" key="4">
    <source>
        <dbReference type="Proteomes" id="UP000446768"/>
    </source>
</evidence>
<accession>A0A7X2IPY4</accession>
<comment type="caution">
    <text evidence="3">The sequence shown here is derived from an EMBL/GenBank/DDBJ whole genome shotgun (WGS) entry which is preliminary data.</text>
</comment>
<keyword evidence="2" id="KW-0472">Membrane</keyword>
<feature type="compositionally biased region" description="Low complexity" evidence="1">
    <location>
        <begin position="76"/>
        <end position="86"/>
    </location>
</feature>
<keyword evidence="4" id="KW-1185">Reference proteome</keyword>
<feature type="region of interest" description="Disordered" evidence="1">
    <location>
        <begin position="58"/>
        <end position="130"/>
    </location>
</feature>
<keyword evidence="2" id="KW-1133">Transmembrane helix</keyword>
<feature type="transmembrane region" description="Helical" evidence="2">
    <location>
        <begin position="12"/>
        <end position="30"/>
    </location>
</feature>
<dbReference type="Proteomes" id="UP000446768">
    <property type="component" value="Unassembled WGS sequence"/>
</dbReference>
<reference evidence="3 4" key="1">
    <citation type="submission" date="2019-11" db="EMBL/GenBank/DDBJ databases">
        <title>Novel species isolated from a subtropical stream in China.</title>
        <authorList>
            <person name="Lu H."/>
        </authorList>
    </citation>
    <scope>NUCLEOTIDE SEQUENCE [LARGE SCALE GENOMIC DNA]</scope>
    <source>
        <strain evidence="3 4">FT92W</strain>
    </source>
</reference>